<reference evidence="13 14" key="1">
    <citation type="submission" date="2018-03" db="EMBL/GenBank/DDBJ databases">
        <title>The draft genome of Sphingosinicella sp. GL-C-18.</title>
        <authorList>
            <person name="Liu L."/>
            <person name="Li L."/>
            <person name="Liang L."/>
            <person name="Zhang X."/>
            <person name="Wang T."/>
        </authorList>
    </citation>
    <scope>NUCLEOTIDE SEQUENCE [LARGE SCALE GENOMIC DNA]</scope>
    <source>
        <strain evidence="13 14">GL-C-18</strain>
    </source>
</reference>
<sequence length="652" mass="68498">MDELFEQFLIEGRELIARGTEDLLALEAGADAAARIDSAFRAVHTLKGSVAIFDLAPMAAMLHAAEDLLGAARGRGGALGSEAIRALLACLDRCDQWVDALEGSGVLPPDAPREAVRIANQLAACDGADAGASMAGERGDRPAWVDALLARHADAVSAAPSELVVLRYTPREDCFFSGDDPLALAAAIPGLVALAVGPREPWPTLADFDPYRCNLEIEAISSAPATELRQLFRFLPDQVEIVDVARRVGEAVAAPATGDSVDAGSRTIRVDAAQIDRLLDLIGELVVAKNKFAHLAAEAERGAEPAVLAGAIRAAGATTDRLVAGMHDAVMEVRLVPLTRVFRRLSRMVRDISARLGRDLDLVVTGEETRIDKALADSLFEPLLHVVRNAIDHGAESADARRAAGKPERARLTIAARNTADQIMIEIADDGAGIDADRVRRVAVERGIVDLAAADALDAAAAIQLIFAPGFSTAAEVTEISGRGVGMDAVKAAAERFGGRVSVASRRGEGTAVTLRLPATAALTTILIVGCGGDRFAIPFDVVAETIRIRREQVKPVGVAHAFVLRHRTIPLLSLADLLGLPAEDQAVDLKILVVDTGNGPIGIAVEEFGERIDVMLRPMTGLLANMPGVSGTTLLGDGSVLLVLDLGEVIG</sequence>
<accession>A0A2P7QYL1</accession>
<dbReference type="FunFam" id="3.30.565.10:FF:000016">
    <property type="entry name" value="Chemotaxis protein CheA, putative"/>
    <property type="match status" value="1"/>
</dbReference>
<dbReference type="AlphaFoldDB" id="A0A2P7QYL1"/>
<dbReference type="OrthoDB" id="9803176at2"/>
<evidence type="ECO:0000256" key="1">
    <source>
        <dbReference type="ARBA" id="ARBA00000085"/>
    </source>
</evidence>
<evidence type="ECO:0000256" key="6">
    <source>
        <dbReference type="ARBA" id="ARBA00022777"/>
    </source>
</evidence>
<dbReference type="CDD" id="cd00088">
    <property type="entry name" value="HPT"/>
    <property type="match status" value="1"/>
</dbReference>
<dbReference type="RefSeq" id="WP_106511084.1">
    <property type="nucleotide sequence ID" value="NZ_PXYI01000001.1"/>
</dbReference>
<dbReference type="Pfam" id="PF01627">
    <property type="entry name" value="Hpt"/>
    <property type="match status" value="1"/>
</dbReference>
<dbReference type="InterPro" id="IPR051315">
    <property type="entry name" value="Bact_Chemotaxis_CheA"/>
</dbReference>
<dbReference type="SMART" id="SM00073">
    <property type="entry name" value="HPT"/>
    <property type="match status" value="1"/>
</dbReference>
<dbReference type="InterPro" id="IPR037006">
    <property type="entry name" value="CheA-like_homodim_sf"/>
</dbReference>
<dbReference type="SMART" id="SM00387">
    <property type="entry name" value="HATPase_c"/>
    <property type="match status" value="1"/>
</dbReference>
<dbReference type="InterPro" id="IPR008207">
    <property type="entry name" value="Sig_transdc_His_kin_Hpt_dom"/>
</dbReference>
<dbReference type="EMBL" id="PXYI01000001">
    <property type="protein sequence ID" value="PSJ43062.1"/>
    <property type="molecule type" value="Genomic_DNA"/>
</dbReference>
<evidence type="ECO:0000256" key="9">
    <source>
        <dbReference type="PROSITE-ProRule" id="PRU00110"/>
    </source>
</evidence>
<dbReference type="PROSITE" id="PS50851">
    <property type="entry name" value="CHEW"/>
    <property type="match status" value="1"/>
</dbReference>
<dbReference type="PROSITE" id="PS50109">
    <property type="entry name" value="HIS_KIN"/>
    <property type="match status" value="1"/>
</dbReference>
<evidence type="ECO:0000256" key="8">
    <source>
        <dbReference type="ARBA" id="ARBA00035100"/>
    </source>
</evidence>
<gene>
    <name evidence="13" type="ORF">C7I55_01310</name>
</gene>
<dbReference type="GO" id="GO:0000155">
    <property type="term" value="F:phosphorelay sensor kinase activity"/>
    <property type="evidence" value="ECO:0007669"/>
    <property type="project" value="InterPro"/>
</dbReference>
<dbReference type="Pfam" id="PF02895">
    <property type="entry name" value="H-kinase_dim"/>
    <property type="match status" value="1"/>
</dbReference>
<dbReference type="InterPro" id="IPR002545">
    <property type="entry name" value="CheW-lke_dom"/>
</dbReference>
<dbReference type="InterPro" id="IPR004358">
    <property type="entry name" value="Sig_transdc_His_kin-like_C"/>
</dbReference>
<dbReference type="InterPro" id="IPR036061">
    <property type="entry name" value="CheW-like_dom_sf"/>
</dbReference>
<evidence type="ECO:0000256" key="7">
    <source>
        <dbReference type="ARBA" id="ARBA00023012"/>
    </source>
</evidence>
<dbReference type="InterPro" id="IPR005467">
    <property type="entry name" value="His_kinase_dom"/>
</dbReference>
<evidence type="ECO:0000256" key="5">
    <source>
        <dbReference type="ARBA" id="ARBA00022679"/>
    </source>
</evidence>
<dbReference type="Gene3D" id="1.10.287.560">
    <property type="entry name" value="Histidine kinase CheA-like, homodimeric domain"/>
    <property type="match status" value="1"/>
</dbReference>
<evidence type="ECO:0000259" key="12">
    <source>
        <dbReference type="PROSITE" id="PS50894"/>
    </source>
</evidence>
<evidence type="ECO:0000313" key="13">
    <source>
        <dbReference type="EMBL" id="PSJ43062.1"/>
    </source>
</evidence>
<keyword evidence="4 9" id="KW-0597">Phosphoprotein</keyword>
<dbReference type="Pfam" id="PF02518">
    <property type="entry name" value="HATPase_c"/>
    <property type="match status" value="1"/>
</dbReference>
<dbReference type="InterPro" id="IPR036097">
    <property type="entry name" value="HisK_dim/P_sf"/>
</dbReference>
<organism evidence="13 14">
    <name type="scientific">Allosphingosinicella deserti</name>
    <dbReference type="NCBI Taxonomy" id="2116704"/>
    <lineage>
        <taxon>Bacteria</taxon>
        <taxon>Pseudomonadati</taxon>
        <taxon>Pseudomonadota</taxon>
        <taxon>Alphaproteobacteria</taxon>
        <taxon>Sphingomonadales</taxon>
        <taxon>Sphingomonadaceae</taxon>
        <taxon>Allosphingosinicella</taxon>
    </lineage>
</organism>
<keyword evidence="6" id="KW-0418">Kinase</keyword>
<evidence type="ECO:0000259" key="10">
    <source>
        <dbReference type="PROSITE" id="PS50109"/>
    </source>
</evidence>
<evidence type="ECO:0000259" key="11">
    <source>
        <dbReference type="PROSITE" id="PS50851"/>
    </source>
</evidence>
<dbReference type="Gene3D" id="2.30.30.40">
    <property type="entry name" value="SH3 Domains"/>
    <property type="match status" value="1"/>
</dbReference>
<feature type="modified residue" description="Phosphohistidine" evidence="9">
    <location>
        <position position="44"/>
    </location>
</feature>
<evidence type="ECO:0000256" key="3">
    <source>
        <dbReference type="ARBA" id="ARBA00021495"/>
    </source>
</evidence>
<dbReference type="SUPFAM" id="SSF47226">
    <property type="entry name" value="Histidine-containing phosphotransfer domain, HPT domain"/>
    <property type="match status" value="1"/>
</dbReference>
<dbReference type="Gene3D" id="1.20.120.160">
    <property type="entry name" value="HPT domain"/>
    <property type="match status" value="1"/>
</dbReference>
<dbReference type="PROSITE" id="PS50894">
    <property type="entry name" value="HPT"/>
    <property type="match status" value="1"/>
</dbReference>
<feature type="domain" description="CheW-like" evidence="11">
    <location>
        <begin position="523"/>
        <end position="652"/>
    </location>
</feature>
<dbReference type="PANTHER" id="PTHR43395:SF1">
    <property type="entry name" value="CHEMOTAXIS PROTEIN CHEA"/>
    <property type="match status" value="1"/>
</dbReference>
<dbReference type="GO" id="GO:0006935">
    <property type="term" value="P:chemotaxis"/>
    <property type="evidence" value="ECO:0007669"/>
    <property type="project" value="InterPro"/>
</dbReference>
<dbReference type="EC" id="2.7.13.3" evidence="2"/>
<keyword evidence="14" id="KW-1185">Reference proteome</keyword>
<protein>
    <recommendedName>
        <fullName evidence="3">Chemotaxis protein CheA</fullName>
        <ecNumber evidence="2">2.7.13.3</ecNumber>
    </recommendedName>
</protein>
<dbReference type="Pfam" id="PF01584">
    <property type="entry name" value="CheW"/>
    <property type="match status" value="1"/>
</dbReference>
<dbReference type="SUPFAM" id="SSF50341">
    <property type="entry name" value="CheW-like"/>
    <property type="match status" value="1"/>
</dbReference>
<evidence type="ECO:0000256" key="4">
    <source>
        <dbReference type="ARBA" id="ARBA00022553"/>
    </source>
</evidence>
<dbReference type="SMART" id="SM01231">
    <property type="entry name" value="H-kinase_dim"/>
    <property type="match status" value="1"/>
</dbReference>
<dbReference type="GO" id="GO:0005737">
    <property type="term" value="C:cytoplasm"/>
    <property type="evidence" value="ECO:0007669"/>
    <property type="project" value="InterPro"/>
</dbReference>
<dbReference type="Gene3D" id="3.30.565.10">
    <property type="entry name" value="Histidine kinase-like ATPase, C-terminal domain"/>
    <property type="match status" value="1"/>
</dbReference>
<comment type="function">
    <text evidence="8">Involved in the transmission of sensory signals from the chemoreceptors to the flagellar motors. CheA is autophosphorylated; it can transfer its phosphate group to either CheB or CheY.</text>
</comment>
<dbReference type="SUPFAM" id="SSF47384">
    <property type="entry name" value="Homodimeric domain of signal transducing histidine kinase"/>
    <property type="match status" value="1"/>
</dbReference>
<dbReference type="SMART" id="SM00260">
    <property type="entry name" value="CheW"/>
    <property type="match status" value="1"/>
</dbReference>
<dbReference type="PRINTS" id="PR00344">
    <property type="entry name" value="BCTRLSENSOR"/>
</dbReference>
<comment type="catalytic activity">
    <reaction evidence="1">
        <text>ATP + protein L-histidine = ADP + protein N-phospho-L-histidine.</text>
        <dbReference type="EC" id="2.7.13.3"/>
    </reaction>
</comment>
<dbReference type="InterPro" id="IPR036641">
    <property type="entry name" value="HPT_dom_sf"/>
</dbReference>
<evidence type="ECO:0000256" key="2">
    <source>
        <dbReference type="ARBA" id="ARBA00012438"/>
    </source>
</evidence>
<dbReference type="SUPFAM" id="SSF55874">
    <property type="entry name" value="ATPase domain of HSP90 chaperone/DNA topoisomerase II/histidine kinase"/>
    <property type="match status" value="1"/>
</dbReference>
<evidence type="ECO:0000313" key="14">
    <source>
        <dbReference type="Proteomes" id="UP000241167"/>
    </source>
</evidence>
<dbReference type="InterPro" id="IPR003594">
    <property type="entry name" value="HATPase_dom"/>
</dbReference>
<proteinExistence type="predicted"/>
<feature type="domain" description="Histidine kinase" evidence="10">
    <location>
        <begin position="321"/>
        <end position="521"/>
    </location>
</feature>
<dbReference type="Proteomes" id="UP000241167">
    <property type="component" value="Unassembled WGS sequence"/>
</dbReference>
<comment type="caution">
    <text evidence="13">The sequence shown here is derived from an EMBL/GenBank/DDBJ whole genome shotgun (WGS) entry which is preliminary data.</text>
</comment>
<dbReference type="InterPro" id="IPR004105">
    <property type="entry name" value="CheA-like_dim"/>
</dbReference>
<keyword evidence="7" id="KW-0902">Two-component regulatory system</keyword>
<dbReference type="PANTHER" id="PTHR43395">
    <property type="entry name" value="SENSOR HISTIDINE KINASE CHEA"/>
    <property type="match status" value="1"/>
</dbReference>
<feature type="domain" description="HPt" evidence="12">
    <location>
        <begin position="1"/>
        <end position="101"/>
    </location>
</feature>
<keyword evidence="5" id="KW-0808">Transferase</keyword>
<name>A0A2P7QYL1_9SPHN</name>
<dbReference type="InterPro" id="IPR036890">
    <property type="entry name" value="HATPase_C_sf"/>
</dbReference>